<feature type="compositionally biased region" description="Basic and acidic residues" evidence="1">
    <location>
        <begin position="50"/>
        <end position="63"/>
    </location>
</feature>
<feature type="domain" description="PUB" evidence="4">
    <location>
        <begin position="335"/>
        <end position="409"/>
    </location>
</feature>
<dbReference type="EMBL" id="HBHQ01004847">
    <property type="protein sequence ID" value="CAD9811411.1"/>
    <property type="molecule type" value="Transcribed_RNA"/>
</dbReference>
<feature type="region of interest" description="Disordered" evidence="1">
    <location>
        <begin position="261"/>
        <end position="288"/>
    </location>
</feature>
<sequence>MEGRESFVVDEHVFGMKKLLEHGMTGLVTAACGVVVVVFLWRRSFSSKTETQKEEGHVLDETWRQQGQRSRESTLTQQRPAKEPLVIIPYNDILPVSPEVPKEGGERVKKSAIKKKSASSATVTRPPVPAIAVLETQSWSPKSGSDHPGLDAFWNWCADIGHEYRVFDELVLPVLPRSERGNVSVELKVTNLLSERSIAVYWVNYKGKEVAKGTIRPGGTWHQCTYIGHPWTFRFTHDDTVVCHYVPFRLIPNTRSQCTITDDNAEGNERGNTSPTGVQSFSFLPPRRRETNSSGKACDIVDRIFPVDPVVSIKSVSQAIQWSLDQIDRDNDVEGARMLLKYLKNILLCPENSKRRKLRVSNVNVSRIWNIAGGRALLLALGFINAGPFIYLGEEENVMSKDRLDQLRHTIQSLETWQIRQEQQIEQVPQPEGALDGYGRAGYGRAGHMNNV</sequence>
<dbReference type="Pfam" id="PF09409">
    <property type="entry name" value="PUB"/>
    <property type="match status" value="1"/>
</dbReference>
<protein>
    <recommendedName>
        <fullName evidence="6">PUB domain-containing protein</fullName>
    </recommendedName>
</protein>
<keyword evidence="2" id="KW-0812">Transmembrane</keyword>
<dbReference type="InterPro" id="IPR036339">
    <property type="entry name" value="PUB-like_dom_sf"/>
</dbReference>
<dbReference type="InterPro" id="IPR018997">
    <property type="entry name" value="PUB_domain"/>
</dbReference>
<feature type="domain" description="von Hippel-Lindau disease tumour suppressor beta" evidence="3">
    <location>
        <begin position="193"/>
        <end position="238"/>
    </location>
</feature>
<keyword evidence="2" id="KW-1133">Transmembrane helix</keyword>
<accession>A0A7S2XMR4</accession>
<feature type="transmembrane region" description="Helical" evidence="2">
    <location>
        <begin position="23"/>
        <end position="41"/>
    </location>
</feature>
<evidence type="ECO:0000256" key="1">
    <source>
        <dbReference type="SAM" id="MobiDB-lite"/>
    </source>
</evidence>
<dbReference type="Gene3D" id="1.20.58.2190">
    <property type="match status" value="1"/>
</dbReference>
<feature type="region of interest" description="Disordered" evidence="1">
    <location>
        <begin position="50"/>
        <end position="78"/>
    </location>
</feature>
<dbReference type="SUPFAM" id="SSF49468">
    <property type="entry name" value="VHL"/>
    <property type="match status" value="1"/>
</dbReference>
<dbReference type="CDD" id="cd09212">
    <property type="entry name" value="PUB"/>
    <property type="match status" value="1"/>
</dbReference>
<organism evidence="5">
    <name type="scientific">Attheya septentrionalis</name>
    <dbReference type="NCBI Taxonomy" id="420275"/>
    <lineage>
        <taxon>Eukaryota</taxon>
        <taxon>Sar</taxon>
        <taxon>Stramenopiles</taxon>
        <taxon>Ochrophyta</taxon>
        <taxon>Bacillariophyta</taxon>
        <taxon>Coscinodiscophyceae</taxon>
        <taxon>Chaetocerotophycidae</taxon>
        <taxon>Chaetocerotales</taxon>
        <taxon>Attheyaceae</taxon>
        <taxon>Attheya</taxon>
    </lineage>
</organism>
<name>A0A7S2XMR4_9STRA</name>
<evidence type="ECO:0000259" key="3">
    <source>
        <dbReference type="Pfam" id="PF01847"/>
    </source>
</evidence>
<evidence type="ECO:0008006" key="6">
    <source>
        <dbReference type="Google" id="ProtNLM"/>
    </source>
</evidence>
<dbReference type="InterPro" id="IPR036208">
    <property type="entry name" value="VHL_sf"/>
</dbReference>
<dbReference type="SUPFAM" id="SSF143503">
    <property type="entry name" value="PUG domain-like"/>
    <property type="match status" value="1"/>
</dbReference>
<evidence type="ECO:0000256" key="2">
    <source>
        <dbReference type="SAM" id="Phobius"/>
    </source>
</evidence>
<gene>
    <name evidence="5" type="ORF">ASEP1449_LOCUS3236</name>
</gene>
<dbReference type="AlphaFoldDB" id="A0A7S2XMR4"/>
<evidence type="ECO:0000259" key="4">
    <source>
        <dbReference type="Pfam" id="PF09409"/>
    </source>
</evidence>
<dbReference type="InterPro" id="IPR024053">
    <property type="entry name" value="VHL_beta_dom"/>
</dbReference>
<reference evidence="5" key="1">
    <citation type="submission" date="2021-01" db="EMBL/GenBank/DDBJ databases">
        <authorList>
            <person name="Corre E."/>
            <person name="Pelletier E."/>
            <person name="Niang G."/>
            <person name="Scheremetjew M."/>
            <person name="Finn R."/>
            <person name="Kale V."/>
            <person name="Holt S."/>
            <person name="Cochrane G."/>
            <person name="Meng A."/>
            <person name="Brown T."/>
            <person name="Cohen L."/>
        </authorList>
    </citation>
    <scope>NUCLEOTIDE SEQUENCE</scope>
    <source>
        <strain evidence="5">CCMP2084</strain>
    </source>
</reference>
<dbReference type="PROSITE" id="PS51257">
    <property type="entry name" value="PROKAR_LIPOPROTEIN"/>
    <property type="match status" value="1"/>
</dbReference>
<proteinExistence type="predicted"/>
<feature type="compositionally biased region" description="Polar residues" evidence="1">
    <location>
        <begin position="64"/>
        <end position="78"/>
    </location>
</feature>
<feature type="compositionally biased region" description="Polar residues" evidence="1">
    <location>
        <begin position="270"/>
        <end position="282"/>
    </location>
</feature>
<evidence type="ECO:0000313" key="5">
    <source>
        <dbReference type="EMBL" id="CAD9811411.1"/>
    </source>
</evidence>
<dbReference type="InterPro" id="IPR037140">
    <property type="entry name" value="VHL_beta_dom_sf"/>
</dbReference>
<dbReference type="Pfam" id="PF01847">
    <property type="entry name" value="VHL"/>
    <property type="match status" value="1"/>
</dbReference>
<keyword evidence="2" id="KW-0472">Membrane</keyword>
<dbReference type="Gene3D" id="2.60.40.780">
    <property type="entry name" value="von Hippel-Lindau disease tumour suppressor, beta domain"/>
    <property type="match status" value="1"/>
</dbReference>